<dbReference type="InterPro" id="IPR001126">
    <property type="entry name" value="UmuC"/>
</dbReference>
<dbReference type="Pfam" id="PF21704">
    <property type="entry name" value="POLH-Rev1_HhH"/>
    <property type="match status" value="1"/>
</dbReference>
<dbReference type="Proteomes" id="UP000198406">
    <property type="component" value="Unassembled WGS sequence"/>
</dbReference>
<evidence type="ECO:0000313" key="8">
    <source>
        <dbReference type="EMBL" id="GAX25856.1"/>
    </source>
</evidence>
<comment type="caution">
    <text evidence="8">The sequence shown here is derived from an EMBL/GenBank/DDBJ whole genome shotgun (WGS) entry which is preliminary data.</text>
</comment>
<dbReference type="Gene3D" id="1.10.150.20">
    <property type="entry name" value="5' to 3' exonuclease, C-terminal subdomain"/>
    <property type="match status" value="1"/>
</dbReference>
<dbReference type="InterPro" id="IPR052230">
    <property type="entry name" value="DNA_polymerase_eta"/>
</dbReference>
<gene>
    <name evidence="8" type="ORF">FisN_6Hh106</name>
</gene>
<evidence type="ECO:0000256" key="2">
    <source>
        <dbReference type="ARBA" id="ARBA00022679"/>
    </source>
</evidence>
<dbReference type="PANTHER" id="PTHR45873:SF1">
    <property type="entry name" value="DNA POLYMERASE ETA"/>
    <property type="match status" value="1"/>
</dbReference>
<keyword evidence="3" id="KW-0479">Metal-binding</keyword>
<dbReference type="GO" id="GO:0005657">
    <property type="term" value="C:replication fork"/>
    <property type="evidence" value="ECO:0007669"/>
    <property type="project" value="TreeGrafter"/>
</dbReference>
<dbReference type="AlphaFoldDB" id="A0A1Z5KHZ2"/>
<organism evidence="8 9">
    <name type="scientific">Fistulifera solaris</name>
    <name type="common">Oleaginous diatom</name>
    <dbReference type="NCBI Taxonomy" id="1519565"/>
    <lineage>
        <taxon>Eukaryota</taxon>
        <taxon>Sar</taxon>
        <taxon>Stramenopiles</taxon>
        <taxon>Ochrophyta</taxon>
        <taxon>Bacillariophyta</taxon>
        <taxon>Bacillariophyceae</taxon>
        <taxon>Bacillariophycidae</taxon>
        <taxon>Naviculales</taxon>
        <taxon>Naviculaceae</taxon>
        <taxon>Fistulifera</taxon>
    </lineage>
</organism>
<dbReference type="PANTHER" id="PTHR45873">
    <property type="entry name" value="DNA POLYMERASE ETA"/>
    <property type="match status" value="1"/>
</dbReference>
<keyword evidence="8" id="KW-0548">Nucleotidyltransferase</keyword>
<comment type="subcellular location">
    <subcellularLocation>
        <location evidence="1">Nucleus</location>
    </subcellularLocation>
</comment>
<dbReference type="Gene3D" id="3.30.70.270">
    <property type="match status" value="1"/>
</dbReference>
<keyword evidence="4" id="KW-0227">DNA damage</keyword>
<dbReference type="OrthoDB" id="447129at2759"/>
<dbReference type="GO" id="GO:0009314">
    <property type="term" value="P:response to radiation"/>
    <property type="evidence" value="ECO:0007669"/>
    <property type="project" value="TreeGrafter"/>
</dbReference>
<dbReference type="InterPro" id="IPR043128">
    <property type="entry name" value="Rev_trsase/Diguanyl_cyclase"/>
</dbReference>
<dbReference type="Gene3D" id="3.40.1170.60">
    <property type="match status" value="1"/>
</dbReference>
<dbReference type="SUPFAM" id="SSF56672">
    <property type="entry name" value="DNA/RNA polymerases"/>
    <property type="match status" value="1"/>
</dbReference>
<dbReference type="InParanoid" id="A0A1Z5KHZ2"/>
<evidence type="ECO:0000256" key="6">
    <source>
        <dbReference type="ARBA" id="ARBA00023242"/>
    </source>
</evidence>
<dbReference type="SUPFAM" id="SSF100879">
    <property type="entry name" value="Lesion bypass DNA polymerase (Y-family), little finger domain"/>
    <property type="match status" value="1"/>
</dbReference>
<dbReference type="GO" id="GO:0003684">
    <property type="term" value="F:damaged DNA binding"/>
    <property type="evidence" value="ECO:0007669"/>
    <property type="project" value="InterPro"/>
</dbReference>
<evidence type="ECO:0000256" key="1">
    <source>
        <dbReference type="ARBA" id="ARBA00004123"/>
    </source>
</evidence>
<dbReference type="GO" id="GO:0035861">
    <property type="term" value="C:site of double-strand break"/>
    <property type="evidence" value="ECO:0007669"/>
    <property type="project" value="TreeGrafter"/>
</dbReference>
<dbReference type="EMBL" id="BDSP01000234">
    <property type="protein sequence ID" value="GAX25856.1"/>
    <property type="molecule type" value="Genomic_DNA"/>
</dbReference>
<protein>
    <submittedName>
        <fullName evidence="8">DNA polymerase eta</fullName>
        <ecNumber evidence="8">2.7.7.7</ecNumber>
    </submittedName>
</protein>
<dbReference type="GO" id="GO:0005634">
    <property type="term" value="C:nucleus"/>
    <property type="evidence" value="ECO:0007669"/>
    <property type="project" value="UniProtKB-SubCell"/>
</dbReference>
<reference evidence="8 9" key="1">
    <citation type="journal article" date="2015" name="Plant Cell">
        <title>Oil accumulation by the oleaginous diatom Fistulifera solaris as revealed by the genome and transcriptome.</title>
        <authorList>
            <person name="Tanaka T."/>
            <person name="Maeda Y."/>
            <person name="Veluchamy A."/>
            <person name="Tanaka M."/>
            <person name="Abida H."/>
            <person name="Marechal E."/>
            <person name="Bowler C."/>
            <person name="Muto M."/>
            <person name="Sunaga Y."/>
            <person name="Tanaka M."/>
            <person name="Yoshino T."/>
            <person name="Taniguchi T."/>
            <person name="Fukuda Y."/>
            <person name="Nemoto M."/>
            <person name="Matsumoto M."/>
            <person name="Wong P.S."/>
            <person name="Aburatani S."/>
            <person name="Fujibuchi W."/>
        </authorList>
    </citation>
    <scope>NUCLEOTIDE SEQUENCE [LARGE SCALE GENOMIC DNA]</scope>
    <source>
        <strain evidence="8 9">JPCC DA0580</strain>
    </source>
</reference>
<keyword evidence="2 8" id="KW-0808">Transferase</keyword>
<evidence type="ECO:0000256" key="3">
    <source>
        <dbReference type="ARBA" id="ARBA00022723"/>
    </source>
</evidence>
<accession>A0A1Z5KHZ2</accession>
<dbReference type="PROSITE" id="PS50173">
    <property type="entry name" value="UMUC"/>
    <property type="match status" value="1"/>
</dbReference>
<keyword evidence="5" id="KW-0234">DNA repair</keyword>
<dbReference type="GO" id="GO:0003887">
    <property type="term" value="F:DNA-directed DNA polymerase activity"/>
    <property type="evidence" value="ECO:0007669"/>
    <property type="project" value="UniProtKB-EC"/>
</dbReference>
<dbReference type="GO" id="GO:0046872">
    <property type="term" value="F:metal ion binding"/>
    <property type="evidence" value="ECO:0007669"/>
    <property type="project" value="UniProtKB-KW"/>
</dbReference>
<evidence type="ECO:0000256" key="4">
    <source>
        <dbReference type="ARBA" id="ARBA00022763"/>
    </source>
</evidence>
<evidence type="ECO:0000313" key="9">
    <source>
        <dbReference type="Proteomes" id="UP000198406"/>
    </source>
</evidence>
<dbReference type="Gene3D" id="3.30.1490.100">
    <property type="entry name" value="DNA polymerase, Y-family, little finger domain"/>
    <property type="match status" value="1"/>
</dbReference>
<keyword evidence="6" id="KW-0539">Nucleus</keyword>
<sequence>MLSAFPSNNKQHHQRVILLLDLDCFYAQCECVRLGFDVTTTPLALLQFNSALAVTYPARNLFSIARNDGWESIRDKSGGECYAVHVPLLPVDTTTATTTTSLTETLQEEYDSLYKLSKEQQEEARKRDLGVRRFAAEGKASIECYRIASAKIFETVHEFLETEKAQMDDTNVKIMLERASIDEFFLDVTDAVNKNEDYWNARQDLLEENSILQTTHLIRPEGEESVPWNGVVFRRACLLAHQLRQYVRNTLSFTMSCGISVNKTLAKLSAGYGKPNGQALLLPEYVEYLLEQTQIRKCRNLGGKVGAAVQSLLPQDVPTTVASIAKYLSMPQLVEGFHGDEPTARWVYDVARGIDPQPVEAKNTGALTKTITTFKSFTACPVSDTTSWIELLARDIVTRIEKDAHRNNRYPRVCTIHYHPTVKIHANADRFDKRKLLYQNKSFRTSFPPQRLETDAKVRHLVHDIQSKLLQHCKESNSNIDRLGIAASDFITIASCMDAFVQRGGQDRENLSKKRKQADLNLGCIISGDTITPKQEDEDADRILAEKLQADFDRENRLLQASERLQTLGKKRNKTKGIEYFFVRKK</sequence>
<dbReference type="Pfam" id="PF00817">
    <property type="entry name" value="IMS"/>
    <property type="match status" value="1"/>
</dbReference>
<proteinExistence type="predicted"/>
<keyword evidence="9" id="KW-1185">Reference proteome</keyword>
<dbReference type="PIRSF" id="PIRSF036603">
    <property type="entry name" value="DPol_eta"/>
    <property type="match status" value="1"/>
</dbReference>
<feature type="domain" description="UmuC" evidence="7">
    <location>
        <begin position="17"/>
        <end position="302"/>
    </location>
</feature>
<dbReference type="EC" id="2.7.7.7" evidence="8"/>
<name>A0A1Z5KHZ2_FISSO</name>
<dbReference type="GO" id="GO:0006281">
    <property type="term" value="P:DNA repair"/>
    <property type="evidence" value="ECO:0007669"/>
    <property type="project" value="UniProtKB-KW"/>
</dbReference>
<dbReference type="GO" id="GO:0042276">
    <property type="term" value="P:error-prone translesion synthesis"/>
    <property type="evidence" value="ECO:0007669"/>
    <property type="project" value="TreeGrafter"/>
</dbReference>
<dbReference type="InterPro" id="IPR043502">
    <property type="entry name" value="DNA/RNA_pol_sf"/>
</dbReference>
<evidence type="ECO:0000256" key="5">
    <source>
        <dbReference type="ARBA" id="ARBA00023204"/>
    </source>
</evidence>
<dbReference type="InterPro" id="IPR036775">
    <property type="entry name" value="DNA_pol_Y-fam_lit_finger_sf"/>
</dbReference>
<evidence type="ECO:0000259" key="7">
    <source>
        <dbReference type="PROSITE" id="PS50173"/>
    </source>
</evidence>